<keyword evidence="2" id="KW-1185">Reference proteome</keyword>
<protein>
    <submittedName>
        <fullName evidence="1">Uncharacterized protein</fullName>
    </submittedName>
</protein>
<organism evidence="1 2">
    <name type="scientific">Mesorhizobium escarrei</name>
    <dbReference type="NCBI Taxonomy" id="666018"/>
    <lineage>
        <taxon>Bacteria</taxon>
        <taxon>Pseudomonadati</taxon>
        <taxon>Pseudomonadota</taxon>
        <taxon>Alphaproteobacteria</taxon>
        <taxon>Hyphomicrobiales</taxon>
        <taxon>Phyllobacteriaceae</taxon>
        <taxon>Mesorhizobium</taxon>
    </lineage>
</organism>
<dbReference type="Proteomes" id="UP001153050">
    <property type="component" value="Unassembled WGS sequence"/>
</dbReference>
<reference evidence="1 2" key="1">
    <citation type="submission" date="2022-03" db="EMBL/GenBank/DDBJ databases">
        <authorList>
            <person name="Brunel B."/>
        </authorList>
    </citation>
    <scope>NUCLEOTIDE SEQUENCE [LARGE SCALE GENOMIC DNA]</scope>
    <source>
        <strain evidence="1">STM5069sample</strain>
    </source>
</reference>
<sequence>MSSTGESWLDILDGQRPDHEPLLLDNLLPIGSRCKTC</sequence>
<gene>
    <name evidence="1" type="ORF">MES5069_190102</name>
</gene>
<proteinExistence type="predicted"/>
<comment type="caution">
    <text evidence="1">The sequence shown here is derived from an EMBL/GenBank/DDBJ whole genome shotgun (WGS) entry which is preliminary data.</text>
</comment>
<evidence type="ECO:0000313" key="1">
    <source>
        <dbReference type="EMBL" id="CAH2398138.1"/>
    </source>
</evidence>
<evidence type="ECO:0000313" key="2">
    <source>
        <dbReference type="Proteomes" id="UP001153050"/>
    </source>
</evidence>
<dbReference type="EMBL" id="CAKXZT010000101">
    <property type="protein sequence ID" value="CAH2398138.1"/>
    <property type="molecule type" value="Genomic_DNA"/>
</dbReference>
<accession>A0ABN8JIZ4</accession>
<name>A0ABN8JIZ4_9HYPH</name>